<evidence type="ECO:0000256" key="7">
    <source>
        <dbReference type="ARBA" id="ARBA00022833"/>
    </source>
</evidence>
<feature type="binding site" evidence="13">
    <location>
        <position position="405"/>
    </location>
    <ligand>
        <name>Zn(2+)</name>
        <dbReference type="ChEBI" id="CHEBI:29105"/>
        <note>catalytic</note>
    </ligand>
</feature>
<dbReference type="PANTHER" id="PTHR11451:SF44">
    <property type="entry name" value="THREONINE--TRNA LIGASE, CHLOROPLASTIC_MITOCHONDRIAL 2"/>
    <property type="match status" value="1"/>
</dbReference>
<feature type="binding site" evidence="13">
    <location>
        <position position="536"/>
    </location>
    <ligand>
        <name>Zn(2+)</name>
        <dbReference type="ChEBI" id="CHEBI:29105"/>
        <note>catalytic</note>
    </ligand>
</feature>
<keyword evidence="9 13" id="KW-0694">RNA-binding</keyword>
<comment type="similarity">
    <text evidence="1 13">Belongs to the class-II aminoacyl-tRNA synthetase family.</text>
</comment>
<gene>
    <name evidence="13" type="primary">thrS</name>
    <name evidence="16" type="ORF">IQ35_02457</name>
</gene>
<evidence type="ECO:0000256" key="4">
    <source>
        <dbReference type="ARBA" id="ARBA00022598"/>
    </source>
</evidence>
<dbReference type="PANTHER" id="PTHR11451">
    <property type="entry name" value="THREONINE-TRNA LIGASE"/>
    <property type="match status" value="1"/>
</dbReference>
<dbReference type="InterPro" id="IPR036621">
    <property type="entry name" value="Anticodon-bd_dom_sf"/>
</dbReference>
<protein>
    <recommendedName>
        <fullName evidence="13">Threonine--tRNA ligase</fullName>
        <ecNumber evidence="13">6.1.1.3</ecNumber>
    </recommendedName>
    <alternativeName>
        <fullName evidence="13">Threonyl-tRNA synthetase</fullName>
        <shortName evidence="13">ThrRS</shortName>
    </alternativeName>
</protein>
<dbReference type="InterPro" id="IPR002320">
    <property type="entry name" value="Thr-tRNA-ligase_IIa"/>
</dbReference>
<dbReference type="InterPro" id="IPR012676">
    <property type="entry name" value="TGS-like"/>
</dbReference>
<dbReference type="SUPFAM" id="SSF52954">
    <property type="entry name" value="Class II aaRS ABD-related"/>
    <property type="match status" value="1"/>
</dbReference>
<dbReference type="PROSITE" id="PS51880">
    <property type="entry name" value="TGS"/>
    <property type="match status" value="1"/>
</dbReference>
<evidence type="ECO:0000256" key="12">
    <source>
        <dbReference type="ARBA" id="ARBA00049515"/>
    </source>
</evidence>
<dbReference type="SMART" id="SM00863">
    <property type="entry name" value="tRNA_SAD"/>
    <property type="match status" value="1"/>
</dbReference>
<comment type="caution">
    <text evidence="13">Lacks conserved residue(s) required for the propagation of feature annotation.</text>
</comment>
<evidence type="ECO:0000259" key="15">
    <source>
        <dbReference type="PROSITE" id="PS51880"/>
    </source>
</evidence>
<dbReference type="Pfam" id="PF00587">
    <property type="entry name" value="tRNA-synt_2b"/>
    <property type="match status" value="1"/>
</dbReference>
<dbReference type="SUPFAM" id="SSF55681">
    <property type="entry name" value="Class II aaRS and biotin synthetases"/>
    <property type="match status" value="1"/>
</dbReference>
<keyword evidence="3 13" id="KW-0820">tRNA-binding</keyword>
<dbReference type="GO" id="GO:0000049">
    <property type="term" value="F:tRNA binding"/>
    <property type="evidence" value="ECO:0007669"/>
    <property type="project" value="UniProtKB-KW"/>
</dbReference>
<dbReference type="InterPro" id="IPR045864">
    <property type="entry name" value="aa-tRNA-synth_II/BPL/LPL"/>
</dbReference>
<proteinExistence type="inferred from homology"/>
<comment type="cofactor">
    <cofactor evidence="13">
        <name>Zn(2+)</name>
        <dbReference type="ChEBI" id="CHEBI:29105"/>
    </cofactor>
    <text evidence="13">Binds 1 zinc ion per subunit.</text>
</comment>
<keyword evidence="6 13" id="KW-0547">Nucleotide-binding</keyword>
<dbReference type="Gene3D" id="3.10.20.30">
    <property type="match status" value="1"/>
</dbReference>
<keyword evidence="17" id="KW-1185">Reference proteome</keyword>
<dbReference type="Gene3D" id="3.30.54.20">
    <property type="match status" value="1"/>
</dbReference>
<dbReference type="RefSeq" id="WP_145073959.1">
    <property type="nucleotide sequence ID" value="NZ_JACIIY010000007.1"/>
</dbReference>
<evidence type="ECO:0000259" key="14">
    <source>
        <dbReference type="PROSITE" id="PS50862"/>
    </source>
</evidence>
<comment type="catalytic activity">
    <reaction evidence="12 13">
        <text>tRNA(Thr) + L-threonine + ATP = L-threonyl-tRNA(Thr) + AMP + diphosphate + H(+)</text>
        <dbReference type="Rhea" id="RHEA:24624"/>
        <dbReference type="Rhea" id="RHEA-COMP:9670"/>
        <dbReference type="Rhea" id="RHEA-COMP:9704"/>
        <dbReference type="ChEBI" id="CHEBI:15378"/>
        <dbReference type="ChEBI" id="CHEBI:30616"/>
        <dbReference type="ChEBI" id="CHEBI:33019"/>
        <dbReference type="ChEBI" id="CHEBI:57926"/>
        <dbReference type="ChEBI" id="CHEBI:78442"/>
        <dbReference type="ChEBI" id="CHEBI:78534"/>
        <dbReference type="ChEBI" id="CHEBI:456215"/>
        <dbReference type="EC" id="6.1.1.3"/>
    </reaction>
</comment>
<sequence length="663" mass="74852">MLKITLPDGSVREVAPGTTPADIAAAIGPGLAKAAIAARVDGELRDITRPLEADAALALVTAKDEADALELARHDFAHLLAEAVQQLFPGTQITFGPATEDGFYYDFAPDPKRGPFTEEDLPVIEEKMRELIRADKPLRREVWSREDLIARWQAEGETFKAQWAAELPEGEELTVYWSGNDWLDMCRGPHLASTGKLDPQAFKLTRVSGAYWRGDQKNAMLSRIYGTGWLNRKQLDAHLHMLEEAGKRDHRKLGAEMDLFHLQAEAHGSVFWHPKGYIIWRQLESYLRRRLDAAGYQEVKTPQIMDARQWEQSGHWGKYRENMFVIPDEVPNTEDEGPVVSHDAAWMALKPMNCPAHVLIFRQGIKSYRDLPLRMAEMGCCHRNEPHGALHGLMRVRQFTQDDAHIFCREDQLVSEVAQFCDLLDVVYKDLGFADYAIKLALRPEKRFGTDEMWDWSEQSLRDAVAATGRNTAEWGWEELPGEGAFYAPKLEFHLTDAIGRTWQVGTIQTDTVLPERLDASYVGEDGERHRPVMLHRAILGSYERFIGILIEHYAGKFPLWLAPVQAVVATIVSDADPYAQEVVEKLRAAGIRTEADVRNEKINYKVREHSLAKVPNLLVVGRREAEEGTVALRELGKEGQTILSLDDAIARLAKEALAPDMR</sequence>
<comment type="caution">
    <text evidence="16">The sequence shown here is derived from an EMBL/GenBank/DDBJ whole genome shotgun (WGS) entry which is preliminary data.</text>
</comment>
<dbReference type="SUPFAM" id="SSF81271">
    <property type="entry name" value="TGS-like"/>
    <property type="match status" value="1"/>
</dbReference>
<dbReference type="FunFam" id="3.10.20.30:FF:000005">
    <property type="entry name" value="Threonine--tRNA ligase"/>
    <property type="match status" value="1"/>
</dbReference>
<dbReference type="CDD" id="cd00771">
    <property type="entry name" value="ThrRS_core"/>
    <property type="match status" value="1"/>
</dbReference>
<organism evidence="16 17">
    <name type="scientific">Sphingobium wenxiniae (strain DSM 21828 / CGMCC 1.7748 / JZ-1)</name>
    <dbReference type="NCBI Taxonomy" id="595605"/>
    <lineage>
        <taxon>Bacteria</taxon>
        <taxon>Pseudomonadati</taxon>
        <taxon>Pseudomonadota</taxon>
        <taxon>Alphaproteobacteria</taxon>
        <taxon>Sphingomonadales</taxon>
        <taxon>Sphingomonadaceae</taxon>
        <taxon>Sphingobium</taxon>
    </lineage>
</organism>
<dbReference type="CDD" id="cd00860">
    <property type="entry name" value="ThrRS_anticodon"/>
    <property type="match status" value="1"/>
</dbReference>
<dbReference type="InterPro" id="IPR033728">
    <property type="entry name" value="ThrRS_core"/>
</dbReference>
<dbReference type="InterPro" id="IPR012947">
    <property type="entry name" value="tRNA_SAD"/>
</dbReference>
<evidence type="ECO:0000313" key="17">
    <source>
        <dbReference type="Proteomes" id="UP000316624"/>
    </source>
</evidence>
<dbReference type="FunFam" id="3.30.930.10:FF:000002">
    <property type="entry name" value="Threonine--tRNA ligase"/>
    <property type="match status" value="1"/>
</dbReference>
<feature type="domain" description="Aminoacyl-transfer RNA synthetases class-II family profile" evidence="14">
    <location>
        <begin position="236"/>
        <end position="559"/>
    </location>
</feature>
<evidence type="ECO:0000256" key="1">
    <source>
        <dbReference type="ARBA" id="ARBA00008226"/>
    </source>
</evidence>
<dbReference type="Gene3D" id="3.30.980.10">
    <property type="entry name" value="Threonyl-trna Synthetase, Chain A, domain 2"/>
    <property type="match status" value="1"/>
</dbReference>
<feature type="domain" description="TGS" evidence="15">
    <location>
        <begin position="1"/>
        <end position="61"/>
    </location>
</feature>
<dbReference type="CDD" id="cd01667">
    <property type="entry name" value="TGS_ThrRS"/>
    <property type="match status" value="1"/>
</dbReference>
<evidence type="ECO:0000256" key="3">
    <source>
        <dbReference type="ARBA" id="ARBA00022555"/>
    </source>
</evidence>
<dbReference type="GO" id="GO:0005737">
    <property type="term" value="C:cytoplasm"/>
    <property type="evidence" value="ECO:0007669"/>
    <property type="project" value="UniProtKB-SubCell"/>
</dbReference>
<feature type="binding site" evidence="13">
    <location>
        <position position="354"/>
    </location>
    <ligand>
        <name>Zn(2+)</name>
        <dbReference type="ChEBI" id="CHEBI:29105"/>
        <note>catalytic</note>
    </ligand>
</feature>
<name>A0A562KBN0_SPHWJ</name>
<dbReference type="GO" id="GO:0006435">
    <property type="term" value="P:threonyl-tRNA aminoacylation"/>
    <property type="evidence" value="ECO:0007669"/>
    <property type="project" value="UniProtKB-UniRule"/>
</dbReference>
<dbReference type="Pfam" id="PF03129">
    <property type="entry name" value="HGTP_anticodon"/>
    <property type="match status" value="1"/>
</dbReference>
<keyword evidence="10 13" id="KW-0648">Protein biosynthesis</keyword>
<dbReference type="InterPro" id="IPR006195">
    <property type="entry name" value="aa-tRNA-synth_II"/>
</dbReference>
<comment type="subcellular location">
    <subcellularLocation>
        <location evidence="13">Cytoplasm</location>
    </subcellularLocation>
</comment>
<dbReference type="GO" id="GO:0005524">
    <property type="term" value="F:ATP binding"/>
    <property type="evidence" value="ECO:0007669"/>
    <property type="project" value="UniProtKB-UniRule"/>
</dbReference>
<dbReference type="EMBL" id="VLKK01000008">
    <property type="protein sequence ID" value="TWH92796.1"/>
    <property type="molecule type" value="Genomic_DNA"/>
</dbReference>
<dbReference type="Pfam" id="PF07973">
    <property type="entry name" value="tRNA_SAD"/>
    <property type="match status" value="1"/>
</dbReference>
<dbReference type="FunFam" id="3.40.50.800:FF:000001">
    <property type="entry name" value="Threonine--tRNA ligase"/>
    <property type="match status" value="1"/>
</dbReference>
<dbReference type="Gene3D" id="3.30.930.10">
    <property type="entry name" value="Bira Bifunctional Protein, Domain 2"/>
    <property type="match status" value="1"/>
</dbReference>
<dbReference type="InterPro" id="IPR012675">
    <property type="entry name" value="Beta-grasp_dom_sf"/>
</dbReference>
<keyword evidence="11 13" id="KW-0030">Aminoacyl-tRNA synthetase</keyword>
<reference evidence="16 17" key="1">
    <citation type="journal article" date="2015" name="Stand. Genomic Sci.">
        <title>Genomic Encyclopedia of Bacterial and Archaeal Type Strains, Phase III: the genomes of soil and plant-associated and newly described type strains.</title>
        <authorList>
            <person name="Whitman W.B."/>
            <person name="Woyke T."/>
            <person name="Klenk H.P."/>
            <person name="Zhou Y."/>
            <person name="Lilburn T.G."/>
            <person name="Beck B.J."/>
            <person name="De Vos P."/>
            <person name="Vandamme P."/>
            <person name="Eisen J.A."/>
            <person name="Garrity G."/>
            <person name="Hugenholtz P."/>
            <person name="Kyrpides N.C."/>
        </authorList>
    </citation>
    <scope>NUCLEOTIDE SEQUENCE [LARGE SCALE GENOMIC DNA]</scope>
    <source>
        <strain evidence="16 17">CGMCC 1.7748</strain>
    </source>
</reference>
<keyword evidence="4 13" id="KW-0436">Ligase</keyword>
<dbReference type="Pfam" id="PF02824">
    <property type="entry name" value="TGS"/>
    <property type="match status" value="1"/>
</dbReference>
<dbReference type="Proteomes" id="UP000316624">
    <property type="component" value="Unassembled WGS sequence"/>
</dbReference>
<dbReference type="PROSITE" id="PS50862">
    <property type="entry name" value="AA_TRNA_LIGASE_II"/>
    <property type="match status" value="1"/>
</dbReference>
<dbReference type="InterPro" id="IPR018163">
    <property type="entry name" value="Thr/Ala-tRNA-synth_IIc_edit"/>
</dbReference>
<keyword evidence="7 13" id="KW-0862">Zinc</keyword>
<keyword evidence="2 13" id="KW-0963">Cytoplasm</keyword>
<keyword evidence="8 13" id="KW-0067">ATP-binding</keyword>
<evidence type="ECO:0000256" key="2">
    <source>
        <dbReference type="ARBA" id="ARBA00022490"/>
    </source>
</evidence>
<dbReference type="GO" id="GO:0046872">
    <property type="term" value="F:metal ion binding"/>
    <property type="evidence" value="ECO:0007669"/>
    <property type="project" value="UniProtKB-KW"/>
</dbReference>
<dbReference type="Gene3D" id="3.40.50.800">
    <property type="entry name" value="Anticodon-binding domain"/>
    <property type="match status" value="1"/>
</dbReference>
<keyword evidence="5 13" id="KW-0479">Metal-binding</keyword>
<dbReference type="InterPro" id="IPR004095">
    <property type="entry name" value="TGS"/>
</dbReference>
<evidence type="ECO:0000313" key="16">
    <source>
        <dbReference type="EMBL" id="TWH92796.1"/>
    </source>
</evidence>
<dbReference type="InterPro" id="IPR002314">
    <property type="entry name" value="aa-tRNA-synt_IIb"/>
</dbReference>
<evidence type="ECO:0000256" key="11">
    <source>
        <dbReference type="ARBA" id="ARBA00023146"/>
    </source>
</evidence>
<dbReference type="AlphaFoldDB" id="A0A562KBN0"/>
<comment type="subunit">
    <text evidence="13">Homodimer.</text>
</comment>
<dbReference type="SUPFAM" id="SSF55186">
    <property type="entry name" value="ThrRS/AlaRS common domain"/>
    <property type="match status" value="1"/>
</dbReference>
<evidence type="ECO:0000256" key="10">
    <source>
        <dbReference type="ARBA" id="ARBA00022917"/>
    </source>
</evidence>
<accession>A0A562KBN0</accession>
<evidence type="ECO:0000256" key="13">
    <source>
        <dbReference type="HAMAP-Rule" id="MF_00184"/>
    </source>
</evidence>
<evidence type="ECO:0000256" key="8">
    <source>
        <dbReference type="ARBA" id="ARBA00022840"/>
    </source>
</evidence>
<evidence type="ECO:0000256" key="6">
    <source>
        <dbReference type="ARBA" id="ARBA00022741"/>
    </source>
</evidence>
<dbReference type="GO" id="GO:0004829">
    <property type="term" value="F:threonine-tRNA ligase activity"/>
    <property type="evidence" value="ECO:0007669"/>
    <property type="project" value="UniProtKB-UniRule"/>
</dbReference>
<evidence type="ECO:0000256" key="9">
    <source>
        <dbReference type="ARBA" id="ARBA00022884"/>
    </source>
</evidence>
<dbReference type="InterPro" id="IPR047246">
    <property type="entry name" value="ThrRS_anticodon"/>
</dbReference>
<evidence type="ECO:0000256" key="5">
    <source>
        <dbReference type="ARBA" id="ARBA00022723"/>
    </source>
</evidence>
<dbReference type="PRINTS" id="PR01047">
    <property type="entry name" value="TRNASYNTHTHR"/>
</dbReference>
<dbReference type="HAMAP" id="MF_00184">
    <property type="entry name" value="Thr_tRNA_synth"/>
    <property type="match status" value="1"/>
</dbReference>
<dbReference type="NCBIfam" id="TIGR00418">
    <property type="entry name" value="thrS"/>
    <property type="match status" value="1"/>
</dbReference>
<dbReference type="InterPro" id="IPR004154">
    <property type="entry name" value="Anticodon-bd"/>
</dbReference>
<dbReference type="EC" id="6.1.1.3" evidence="13"/>